<accession>A0AAU7DMD5</accession>
<sequence>MNIGPIQIETKQTRRALRLKESVIASFYEPAPALRARLGEFKLNDWLRAKYWLDVSGLSLYFLDRLIALDLESCVPAIFVNQLRTHWEENRDRCDSLFTELTDLIRALRQRNIECAVLKGISLPFESVPESSLRNQMDLDILVRDSDAALTKDCLATFGYTLDAVSGCTWEYKAGPSGTSSLENLYQVRPERSVEIHLIDELSLATNADRLTRAKRRSIRGELLPCLSAADAFVLQGQHLFKHMCGEHTRASWVLEYWRHVCMRHSDTAFWAEVESIANCEPGAKTAIGAATLLTTLMFGPFAPRELSRWSMDELPAAVCLWIQLYGRRLLLSDSPVSKLYLLLRKEVYPPTPSEHVARRRLMFPIHRPPRVTRSMTDEGLLTRLRRYRYEAKFVIGRLRFHVAEGVGLAIESLRWQRRLDGVSQ</sequence>
<reference evidence="1" key="1">
    <citation type="submission" date="2023-03" db="EMBL/GenBank/DDBJ databases">
        <title>Edaphobacter sp.</title>
        <authorList>
            <person name="Huber K.J."/>
            <person name="Papendorf J."/>
            <person name="Pilke C."/>
            <person name="Bunk B."/>
            <person name="Sproeer C."/>
            <person name="Pester M."/>
        </authorList>
    </citation>
    <scope>NUCLEOTIDE SEQUENCE</scope>
    <source>
        <strain evidence="1">DSM 110680</strain>
    </source>
</reference>
<evidence type="ECO:0000313" key="1">
    <source>
        <dbReference type="EMBL" id="XBH18820.1"/>
    </source>
</evidence>
<dbReference type="EMBL" id="CP121196">
    <property type="protein sequence ID" value="XBH18820.1"/>
    <property type="molecule type" value="Genomic_DNA"/>
</dbReference>
<proteinExistence type="predicted"/>
<name>A0AAU7DMD5_9BACT</name>
<protein>
    <submittedName>
        <fullName evidence="1">Nucleotidyltransferase family protein</fullName>
    </submittedName>
</protein>
<dbReference type="AlphaFoldDB" id="A0AAU7DMD5"/>
<dbReference type="InterPro" id="IPR039498">
    <property type="entry name" value="NTP_transf_5"/>
</dbReference>
<gene>
    <name evidence="1" type="ORF">P8935_05770</name>
</gene>
<organism evidence="1">
    <name type="scientific">Telmatobacter sp. DSM 110680</name>
    <dbReference type="NCBI Taxonomy" id="3036704"/>
    <lineage>
        <taxon>Bacteria</taxon>
        <taxon>Pseudomonadati</taxon>
        <taxon>Acidobacteriota</taxon>
        <taxon>Terriglobia</taxon>
        <taxon>Terriglobales</taxon>
        <taxon>Acidobacteriaceae</taxon>
        <taxon>Telmatobacter</taxon>
    </lineage>
</organism>
<dbReference type="Pfam" id="PF14907">
    <property type="entry name" value="NTP_transf_5"/>
    <property type="match status" value="1"/>
</dbReference>
<dbReference type="RefSeq" id="WP_348264038.1">
    <property type="nucleotide sequence ID" value="NZ_CP121196.1"/>
</dbReference>